<dbReference type="AlphaFoldDB" id="A0A822ZN79"/>
<organism evidence="2 3">
    <name type="scientific">Nelumbo nucifera</name>
    <name type="common">Sacred lotus</name>
    <dbReference type="NCBI Taxonomy" id="4432"/>
    <lineage>
        <taxon>Eukaryota</taxon>
        <taxon>Viridiplantae</taxon>
        <taxon>Streptophyta</taxon>
        <taxon>Embryophyta</taxon>
        <taxon>Tracheophyta</taxon>
        <taxon>Spermatophyta</taxon>
        <taxon>Magnoliopsida</taxon>
        <taxon>Proteales</taxon>
        <taxon>Nelumbonaceae</taxon>
        <taxon>Nelumbo</taxon>
    </lineage>
</organism>
<evidence type="ECO:0000313" key="2">
    <source>
        <dbReference type="EMBL" id="DAD43238.1"/>
    </source>
</evidence>
<dbReference type="Proteomes" id="UP000607653">
    <property type="component" value="Unassembled WGS sequence"/>
</dbReference>
<keyword evidence="3" id="KW-1185">Reference proteome</keyword>
<name>A0A822ZN79_NELNU</name>
<reference evidence="2 3" key="1">
    <citation type="journal article" date="2020" name="Mol. Biol. Evol.">
        <title>Distinct Expression and Methylation Patterns for Genes with Different Fates following a Single Whole-Genome Duplication in Flowering Plants.</title>
        <authorList>
            <person name="Shi T."/>
            <person name="Rahmani R.S."/>
            <person name="Gugger P.F."/>
            <person name="Wang M."/>
            <person name="Li H."/>
            <person name="Zhang Y."/>
            <person name="Li Z."/>
            <person name="Wang Q."/>
            <person name="Van de Peer Y."/>
            <person name="Marchal K."/>
            <person name="Chen J."/>
        </authorList>
    </citation>
    <scope>NUCLEOTIDE SEQUENCE [LARGE SCALE GENOMIC DNA]</scope>
    <source>
        <tissue evidence="2">Leaf</tissue>
    </source>
</reference>
<feature type="region of interest" description="Disordered" evidence="1">
    <location>
        <begin position="67"/>
        <end position="87"/>
    </location>
</feature>
<evidence type="ECO:0000313" key="3">
    <source>
        <dbReference type="Proteomes" id="UP000607653"/>
    </source>
</evidence>
<sequence>MAFLFPSLEVASISGGVRGEIPLKLFCKTNPRNGISFKPGAIVRSSVKDCQVKVSAFEENLKLSHKFSTPIKPSSPLSSKHNKEEEEKQNYYVNTGYAIRTLREEFRERFYREPRFDILHVQVGNFDFNSCFRFVIFCLLMDRKTFMCFIRFDRIEGLSIL</sequence>
<protein>
    <submittedName>
        <fullName evidence="2">Uncharacterized protein</fullName>
    </submittedName>
</protein>
<dbReference type="EMBL" id="DUZY01000006">
    <property type="protein sequence ID" value="DAD43238.1"/>
    <property type="molecule type" value="Genomic_DNA"/>
</dbReference>
<proteinExistence type="predicted"/>
<evidence type="ECO:0000256" key="1">
    <source>
        <dbReference type="SAM" id="MobiDB-lite"/>
    </source>
</evidence>
<comment type="caution">
    <text evidence="2">The sequence shown here is derived from an EMBL/GenBank/DDBJ whole genome shotgun (WGS) entry which is preliminary data.</text>
</comment>
<gene>
    <name evidence="2" type="ORF">HUJ06_001468</name>
</gene>
<accession>A0A822ZN79</accession>